<accession>A0A1I7Z766</accession>
<evidence type="ECO:0000259" key="14">
    <source>
        <dbReference type="PROSITE" id="PS50134"/>
    </source>
</evidence>
<evidence type="ECO:0000256" key="9">
    <source>
        <dbReference type="ARBA" id="ARBA00023163"/>
    </source>
</evidence>
<evidence type="ECO:0000256" key="5">
    <source>
        <dbReference type="ARBA" id="ARBA00022771"/>
    </source>
</evidence>
<evidence type="ECO:0000256" key="10">
    <source>
        <dbReference type="ARBA" id="ARBA00023242"/>
    </source>
</evidence>
<feature type="region of interest" description="Disordered" evidence="13">
    <location>
        <begin position="141"/>
        <end position="172"/>
    </location>
</feature>
<evidence type="ECO:0000256" key="3">
    <source>
        <dbReference type="ARBA" id="ARBA00022679"/>
    </source>
</evidence>
<keyword evidence="7" id="KW-0156">Chromatin regulator</keyword>
<name>A0A1I7Z766_9BILA</name>
<dbReference type="SUPFAM" id="SSF57933">
    <property type="entry name" value="TAZ domain"/>
    <property type="match status" value="1"/>
</dbReference>
<feature type="domain" description="TAZ-type" evidence="14">
    <location>
        <begin position="25"/>
        <end position="106"/>
    </location>
</feature>
<reference evidence="16" key="1">
    <citation type="submission" date="2016-11" db="UniProtKB">
        <authorList>
            <consortium name="WormBaseParasite"/>
        </authorList>
    </citation>
    <scope>IDENTIFICATION</scope>
</reference>
<keyword evidence="15" id="KW-1185">Reference proteome</keyword>
<dbReference type="GO" id="GO:0005634">
    <property type="term" value="C:nucleus"/>
    <property type="evidence" value="ECO:0007669"/>
    <property type="project" value="UniProtKB-SubCell"/>
</dbReference>
<sequence length="172" mass="19489">MSSAEHYGDQARTNSMGSNSTPAPTSQRVEYVKASIAMLEHTSRCRDPACPSDSCYKLSRVMVHNRGCRRRRIESCFVCQQLVTLCRFHAKDCHKERCRVPYCQRIRRKLQERAMALLDEPSLLEVMDAARHLADITIDDVPPQTPLGQVEEDDEIVELPDIDPSQPSTSSL</sequence>
<evidence type="ECO:0000256" key="7">
    <source>
        <dbReference type="ARBA" id="ARBA00022853"/>
    </source>
</evidence>
<dbReference type="PANTHER" id="PTHR13808">
    <property type="entry name" value="CBP/P300-RELATED"/>
    <property type="match status" value="1"/>
</dbReference>
<dbReference type="EC" id="2.3.1.48" evidence="2"/>
<keyword evidence="10" id="KW-0539">Nucleus</keyword>
<dbReference type="GO" id="GO:0008270">
    <property type="term" value="F:zinc ion binding"/>
    <property type="evidence" value="ECO:0007669"/>
    <property type="project" value="UniProtKB-KW"/>
</dbReference>
<dbReference type="WBParaSite" id="L893_g23515.t1">
    <property type="protein sequence ID" value="L893_g23515.t1"/>
    <property type="gene ID" value="L893_g23515"/>
</dbReference>
<dbReference type="InterPro" id="IPR000197">
    <property type="entry name" value="Znf_TAZ"/>
</dbReference>
<dbReference type="Gene3D" id="1.20.1020.10">
    <property type="entry name" value="TAZ domain"/>
    <property type="match status" value="1"/>
</dbReference>
<evidence type="ECO:0000256" key="2">
    <source>
        <dbReference type="ARBA" id="ARBA00013184"/>
    </source>
</evidence>
<dbReference type="AlphaFoldDB" id="A0A1I7Z766"/>
<protein>
    <recommendedName>
        <fullName evidence="2">histone acetyltransferase</fullName>
        <ecNumber evidence="2">2.3.1.48</ecNumber>
    </recommendedName>
</protein>
<keyword evidence="5 12" id="KW-0863">Zinc-finger</keyword>
<dbReference type="Pfam" id="PF02135">
    <property type="entry name" value="zf-TAZ"/>
    <property type="match status" value="1"/>
</dbReference>
<feature type="zinc finger region" description="TAZ-type" evidence="12">
    <location>
        <begin position="25"/>
        <end position="106"/>
    </location>
</feature>
<keyword evidence="4 12" id="KW-0479">Metal-binding</keyword>
<evidence type="ECO:0000256" key="13">
    <source>
        <dbReference type="SAM" id="MobiDB-lite"/>
    </source>
</evidence>
<evidence type="ECO:0000313" key="15">
    <source>
        <dbReference type="Proteomes" id="UP000095287"/>
    </source>
</evidence>
<proteinExistence type="predicted"/>
<dbReference type="PROSITE" id="PS50134">
    <property type="entry name" value="ZF_TAZ"/>
    <property type="match status" value="1"/>
</dbReference>
<feature type="compositionally biased region" description="Acidic residues" evidence="13">
    <location>
        <begin position="150"/>
        <end position="161"/>
    </location>
</feature>
<evidence type="ECO:0000256" key="8">
    <source>
        <dbReference type="ARBA" id="ARBA00023015"/>
    </source>
</evidence>
<evidence type="ECO:0000256" key="4">
    <source>
        <dbReference type="ARBA" id="ARBA00022723"/>
    </source>
</evidence>
<keyword evidence="6 12" id="KW-0862">Zinc</keyword>
<dbReference type="PANTHER" id="PTHR13808:SF1">
    <property type="entry name" value="HISTONE ACETYLTRANSFERASE"/>
    <property type="match status" value="1"/>
</dbReference>
<dbReference type="GO" id="GO:0045944">
    <property type="term" value="P:positive regulation of transcription by RNA polymerase II"/>
    <property type="evidence" value="ECO:0007669"/>
    <property type="project" value="TreeGrafter"/>
</dbReference>
<feature type="compositionally biased region" description="Polar residues" evidence="13">
    <location>
        <begin position="11"/>
        <end position="26"/>
    </location>
</feature>
<dbReference type="GO" id="GO:0031490">
    <property type="term" value="F:chromatin DNA binding"/>
    <property type="evidence" value="ECO:0007669"/>
    <property type="project" value="TreeGrafter"/>
</dbReference>
<dbReference type="GO" id="GO:0000123">
    <property type="term" value="C:histone acetyltransferase complex"/>
    <property type="evidence" value="ECO:0007669"/>
    <property type="project" value="TreeGrafter"/>
</dbReference>
<evidence type="ECO:0000256" key="6">
    <source>
        <dbReference type="ARBA" id="ARBA00022833"/>
    </source>
</evidence>
<dbReference type="GO" id="GO:0004402">
    <property type="term" value="F:histone acetyltransferase activity"/>
    <property type="evidence" value="ECO:0007669"/>
    <property type="project" value="InterPro"/>
</dbReference>
<comment type="subcellular location">
    <subcellularLocation>
        <location evidence="1">Nucleus</location>
    </subcellularLocation>
</comment>
<evidence type="ECO:0000256" key="11">
    <source>
        <dbReference type="ARBA" id="ARBA00048017"/>
    </source>
</evidence>
<dbReference type="SMART" id="SM00551">
    <property type="entry name" value="ZnF_TAZ"/>
    <property type="match status" value="1"/>
</dbReference>
<evidence type="ECO:0000313" key="16">
    <source>
        <dbReference type="WBParaSite" id="L893_g23515.t1"/>
    </source>
</evidence>
<dbReference type="Proteomes" id="UP000095287">
    <property type="component" value="Unplaced"/>
</dbReference>
<dbReference type="GO" id="GO:0003713">
    <property type="term" value="F:transcription coactivator activity"/>
    <property type="evidence" value="ECO:0007669"/>
    <property type="project" value="TreeGrafter"/>
</dbReference>
<dbReference type="InterPro" id="IPR035898">
    <property type="entry name" value="TAZ_dom_sf"/>
</dbReference>
<keyword evidence="8" id="KW-0805">Transcription regulation</keyword>
<dbReference type="InterPro" id="IPR013178">
    <property type="entry name" value="Histone_AcTrfase_Rtt109/CBP"/>
</dbReference>
<evidence type="ECO:0000256" key="1">
    <source>
        <dbReference type="ARBA" id="ARBA00004123"/>
    </source>
</evidence>
<comment type="catalytic activity">
    <reaction evidence="11">
        <text>L-lysyl-[protein] + acetyl-CoA = N(6)-acetyl-L-lysyl-[protein] + CoA + H(+)</text>
        <dbReference type="Rhea" id="RHEA:45948"/>
        <dbReference type="Rhea" id="RHEA-COMP:9752"/>
        <dbReference type="Rhea" id="RHEA-COMP:10731"/>
        <dbReference type="ChEBI" id="CHEBI:15378"/>
        <dbReference type="ChEBI" id="CHEBI:29969"/>
        <dbReference type="ChEBI" id="CHEBI:57287"/>
        <dbReference type="ChEBI" id="CHEBI:57288"/>
        <dbReference type="ChEBI" id="CHEBI:61930"/>
        <dbReference type="EC" id="2.3.1.48"/>
    </reaction>
</comment>
<dbReference type="GO" id="GO:0005667">
    <property type="term" value="C:transcription regulator complex"/>
    <property type="evidence" value="ECO:0007669"/>
    <property type="project" value="TreeGrafter"/>
</dbReference>
<keyword evidence="9" id="KW-0804">Transcription</keyword>
<keyword evidence="3" id="KW-0808">Transferase</keyword>
<feature type="region of interest" description="Disordered" evidence="13">
    <location>
        <begin position="1"/>
        <end position="26"/>
    </location>
</feature>
<organism evidence="15 16">
    <name type="scientific">Steinernema glaseri</name>
    <dbReference type="NCBI Taxonomy" id="37863"/>
    <lineage>
        <taxon>Eukaryota</taxon>
        <taxon>Metazoa</taxon>
        <taxon>Ecdysozoa</taxon>
        <taxon>Nematoda</taxon>
        <taxon>Chromadorea</taxon>
        <taxon>Rhabditida</taxon>
        <taxon>Tylenchina</taxon>
        <taxon>Panagrolaimomorpha</taxon>
        <taxon>Strongyloidoidea</taxon>
        <taxon>Steinernematidae</taxon>
        <taxon>Steinernema</taxon>
    </lineage>
</organism>
<evidence type="ECO:0000256" key="12">
    <source>
        <dbReference type="PROSITE-ProRule" id="PRU00203"/>
    </source>
</evidence>